<organism evidence="1 2">
    <name type="scientific">Violaceomyces palustris</name>
    <dbReference type="NCBI Taxonomy" id="1673888"/>
    <lineage>
        <taxon>Eukaryota</taxon>
        <taxon>Fungi</taxon>
        <taxon>Dikarya</taxon>
        <taxon>Basidiomycota</taxon>
        <taxon>Ustilaginomycotina</taxon>
        <taxon>Ustilaginomycetes</taxon>
        <taxon>Violaceomycetales</taxon>
        <taxon>Violaceomycetaceae</taxon>
        <taxon>Violaceomyces</taxon>
    </lineage>
</organism>
<proteinExistence type="predicted"/>
<evidence type="ECO:0000313" key="1">
    <source>
        <dbReference type="EMBL" id="PWN50537.1"/>
    </source>
</evidence>
<sequence>MGQSQSSTYHPSAVGPHDPQEVEGKGPDPKPASRSGGVPSSSSLSPRSLSKSFRWKDKKTAEPHQESSEIAYKQLDPLNEQHAFTGPIRHRPRPYEYADAGTTLSPAELQPKEPLVDVFEASQSDRRIASRRASATPRDPSILEEALKVGLSSGRLKFEEGDRVNQEQPTRPPSSGAHQDEEQRQGLPSVLVPAILTANSGSTELDPVISSFDEVAGIFSDPENNSLGGDDRDIDDGFPPSRSAPYPVPALDGASYWDSQWEDTRQSSALELSRPASGMHGFIGGREVSRFSFSSRESAASRSDAELAVQFNYESPQAAVRLSIPPSGDNSARRGSRSGEVVRGLNIQDVDFSQSMRGYLHAPVGSAAPVAHREASLASIMSAAAASSNCDPQLDDSGDGGVRSVGLREEQTVPLGFRKPAVGRVSLDDQVRGDRVSGLQATFESTIPVRFSLSGLAIPESPSTKTVSTDLVAEIEALRAGPTAKVYREDAQMIFSEEAEDLSRRPRTFSLMDKLRGRKRGVSESSPKPSPDGGPASSATGSGIGKNQFGALSSRHNQPDTRDLPFAYISSSGGGGGGGSFDLASTQARLQDSAKSPASAASAKPHSRPASAMSAYSSASNQRFDPGEDPTLGRSPRGTSSVREESRIRTRGADHSWWRPNVLHRKSPSVPVTRSKASDESSAAPRRSSQARRHDLSLGPGDLRWIDVDADVDEAVNSASSSERRGLQNRSPRSELAGESAKRRREGGWIWPRRHHSMKASAKSVPKATSNPAEGQLTSSGSSLETLGIARTVIIPETELEIAGSAPPLAPIDDGNGTIESPVIFGSSTFSSLAPPKGPEPVPPLRRLRRPSLKKQNSPIGSLLQSSVSAPTSEFPRASEGLEREPNTLNDTNRKDEDVSLSITQADRRIRSTGLQASEPVHDLDSSASGRVFSRSSAEEILLSDREADVERSISLSHQRASSPAPLFEGDVDESFPDLPSPWSQGGLAAKGTTWPRSVRSKIPSATLSTLQETESTSTISRGPFPIETDTQRLDPAPAPAPVARRSEQISRDPGSREVEESPWSDTKNSATHVGASFHPALSRPAPDLAQALPLEPSHVNPQLSRQSIRGFVTRTGALGLGKSAGDSTATGLLASITEKNQVSTSARPAIPREMISQTGSLKASKAIVGNATGPPTSRSATQAYYEPNLTLDLTGEAQAMASAPWTAEVTALASKASAPRGYAVPQNATLDQRAFRQIVSNPDGNRLGLANRTWSEPTAVQSFTRDSSNDHAVGNLVSGLDAEETGEVAPYADTGVQASLDALAALESSGDDRRTILARERLFGIREGSSYLDYMMSSPKVDSRTSLAPSISEGVPEFVGYGSRSRRRAVPYTTARNARSSDDLSISSKGARRASSRKKKGKSALGRETRGWEGTGMATVSSASFADTSGAAPESDGANTALRRARAEHRRRTNQKHHSGERGKQDDVEQLPPRFEKAPALPHSWKPQEGPDGLRRESASFHTFPRSMERRVTSIHELERRVPSVHITPPLDRQPSWMYGSRDTNDDAARQEIPTLSSTDWEETMFASLRKRREARDDTAGLPGLAPTRYVDTPAFAWTVGSKLLTESVGEGSRRFSLPQDYDESLEGDTGHGPTSEEGAEVMDKTNAPRSRLEAAAPAREGNKSRRKPLGSKNRSGDDPSSRSSKRRDDQYETYGRRSYKLEATTYPTLTPDRRPTRDDQGSTDHPSKTTAGARSRKSSTVMTTRKSKRSNRPSKRGYNGEDILAWQAGLDLGGGDEDE</sequence>
<gene>
    <name evidence="1" type="ORF">IE53DRAFT_89268</name>
</gene>
<keyword evidence="2" id="KW-1185">Reference proteome</keyword>
<dbReference type="Proteomes" id="UP000245626">
    <property type="component" value="Unassembled WGS sequence"/>
</dbReference>
<accession>A0ACD0NXG7</accession>
<protein>
    <submittedName>
        <fullName evidence="1">Uncharacterized protein</fullName>
    </submittedName>
</protein>
<name>A0ACD0NXG7_9BASI</name>
<dbReference type="EMBL" id="KZ819921">
    <property type="protein sequence ID" value="PWN50537.1"/>
    <property type="molecule type" value="Genomic_DNA"/>
</dbReference>
<reference evidence="1 2" key="1">
    <citation type="journal article" date="2018" name="Mol. Biol. Evol.">
        <title>Broad Genomic Sampling Reveals a Smut Pathogenic Ancestry of the Fungal Clade Ustilaginomycotina.</title>
        <authorList>
            <person name="Kijpornyongpan T."/>
            <person name="Mondo S.J."/>
            <person name="Barry K."/>
            <person name="Sandor L."/>
            <person name="Lee J."/>
            <person name="Lipzen A."/>
            <person name="Pangilinan J."/>
            <person name="LaButti K."/>
            <person name="Hainaut M."/>
            <person name="Henrissat B."/>
            <person name="Grigoriev I.V."/>
            <person name="Spatafora J.W."/>
            <person name="Aime M.C."/>
        </authorList>
    </citation>
    <scope>NUCLEOTIDE SEQUENCE [LARGE SCALE GENOMIC DNA]</scope>
    <source>
        <strain evidence="1 2">SA 807</strain>
    </source>
</reference>
<evidence type="ECO:0000313" key="2">
    <source>
        <dbReference type="Proteomes" id="UP000245626"/>
    </source>
</evidence>